<feature type="compositionally biased region" description="Polar residues" evidence="1">
    <location>
        <begin position="1"/>
        <end position="10"/>
    </location>
</feature>
<keyword evidence="3" id="KW-1185">Reference proteome</keyword>
<organism evidence="2 3">
    <name type="scientific">Coleofasciculus chthonoplastes PCC 7420</name>
    <dbReference type="NCBI Taxonomy" id="118168"/>
    <lineage>
        <taxon>Bacteria</taxon>
        <taxon>Bacillati</taxon>
        <taxon>Cyanobacteriota</taxon>
        <taxon>Cyanophyceae</taxon>
        <taxon>Coleofasciculales</taxon>
        <taxon>Coleofasciculaceae</taxon>
        <taxon>Coleofasciculus</taxon>
    </lineage>
</organism>
<dbReference type="STRING" id="118168.MC7420_4760"/>
<dbReference type="EMBL" id="DS989846">
    <property type="protein sequence ID" value="EDX76504.1"/>
    <property type="molecule type" value="Genomic_DNA"/>
</dbReference>
<evidence type="ECO:0000313" key="3">
    <source>
        <dbReference type="Proteomes" id="UP000003835"/>
    </source>
</evidence>
<feature type="region of interest" description="Disordered" evidence="1">
    <location>
        <begin position="1"/>
        <end position="41"/>
    </location>
</feature>
<protein>
    <submittedName>
        <fullName evidence="2">Uncharacterized protein</fullName>
    </submittedName>
</protein>
<proteinExistence type="predicted"/>
<dbReference type="AlphaFoldDB" id="B4VNS4"/>
<accession>B4VNS4</accession>
<name>B4VNS4_9CYAN</name>
<dbReference type="Proteomes" id="UP000003835">
    <property type="component" value="Unassembled WGS sequence"/>
</dbReference>
<sequence>MTFSPSSPNPFSHRGEKGNPLPQPLSRAKKAKHPLSFPLNL</sequence>
<dbReference type="HOGENOM" id="CLU_3268520_0_0_3"/>
<gene>
    <name evidence="2" type="ORF">MC7420_4760</name>
</gene>
<evidence type="ECO:0000256" key="1">
    <source>
        <dbReference type="SAM" id="MobiDB-lite"/>
    </source>
</evidence>
<evidence type="ECO:0000313" key="2">
    <source>
        <dbReference type="EMBL" id="EDX76504.1"/>
    </source>
</evidence>
<reference evidence="2 3" key="1">
    <citation type="submission" date="2008-07" db="EMBL/GenBank/DDBJ databases">
        <authorList>
            <person name="Tandeau de Marsac N."/>
            <person name="Ferriera S."/>
            <person name="Johnson J."/>
            <person name="Kravitz S."/>
            <person name="Beeson K."/>
            <person name="Sutton G."/>
            <person name="Rogers Y.-H."/>
            <person name="Friedman R."/>
            <person name="Frazier M."/>
            <person name="Venter J.C."/>
        </authorList>
    </citation>
    <scope>NUCLEOTIDE SEQUENCE [LARGE SCALE GENOMIC DNA]</scope>
    <source>
        <strain evidence="2 3">PCC 7420</strain>
    </source>
</reference>